<organism evidence="2 3">
    <name type="scientific">Simiaoa sunii</name>
    <dbReference type="NCBI Taxonomy" id="2763672"/>
    <lineage>
        <taxon>Bacteria</taxon>
        <taxon>Bacillati</taxon>
        <taxon>Bacillota</taxon>
        <taxon>Clostridia</taxon>
        <taxon>Lachnospirales</taxon>
        <taxon>Lachnospiraceae</taxon>
        <taxon>Simiaoa</taxon>
    </lineage>
</organism>
<keyword evidence="1" id="KW-0472">Membrane</keyword>
<name>A0A7G9FVC8_9FIRM</name>
<feature type="transmembrane region" description="Helical" evidence="1">
    <location>
        <begin position="41"/>
        <end position="66"/>
    </location>
</feature>
<dbReference type="RefSeq" id="WP_249326233.1">
    <property type="nucleotide sequence ID" value="NZ_CP060633.1"/>
</dbReference>
<evidence type="ECO:0000313" key="3">
    <source>
        <dbReference type="Proteomes" id="UP000515981"/>
    </source>
</evidence>
<keyword evidence="3" id="KW-1185">Reference proteome</keyword>
<accession>A0A7G9FVC8</accession>
<dbReference type="AlphaFoldDB" id="A0A7G9FVC8"/>
<evidence type="ECO:0000313" key="2">
    <source>
        <dbReference type="EMBL" id="QNM02510.1"/>
    </source>
</evidence>
<evidence type="ECO:0000256" key="1">
    <source>
        <dbReference type="SAM" id="Phobius"/>
    </source>
</evidence>
<dbReference type="EMBL" id="CP060633">
    <property type="protein sequence ID" value="QNM02510.1"/>
    <property type="molecule type" value="Genomic_DNA"/>
</dbReference>
<dbReference type="KEGG" id="ssun:H9Q77_15980"/>
<keyword evidence="1" id="KW-0812">Transmembrane</keyword>
<protein>
    <submittedName>
        <fullName evidence="2">Uncharacterized protein</fullName>
    </submittedName>
</protein>
<keyword evidence="1" id="KW-1133">Transmembrane helix</keyword>
<gene>
    <name evidence="2" type="ORF">H9Q77_15980</name>
</gene>
<reference evidence="2 3" key="1">
    <citation type="submission" date="2020-08" db="EMBL/GenBank/DDBJ databases">
        <authorList>
            <person name="Liu C."/>
            <person name="Sun Q."/>
        </authorList>
    </citation>
    <scope>NUCLEOTIDE SEQUENCE [LARGE SCALE GENOMIC DNA]</scope>
    <source>
        <strain evidence="2 3">NSJ-8</strain>
    </source>
</reference>
<dbReference type="Proteomes" id="UP000515981">
    <property type="component" value="Chromosome"/>
</dbReference>
<sequence>MNNDYTKYDMNGYHDSHCEGPNCNCDSRRYGHGNGFNGSTVVGVICITAAILISFGFPHLGFIIFWG</sequence>
<proteinExistence type="predicted"/>